<comment type="similarity">
    <text evidence="6">Belongs to the inorganic carbon transporter (TC 9.A.2) DabA family.</text>
</comment>
<keyword evidence="2 6" id="KW-1003">Cell membrane</keyword>
<comment type="subunit">
    <text evidence="6">Forms a complex with DabB.</text>
</comment>
<feature type="binding site" evidence="6">
    <location>
        <position position="517"/>
    </location>
    <ligand>
        <name>Zn(2+)</name>
        <dbReference type="ChEBI" id="CHEBI:29105"/>
    </ligand>
</feature>
<dbReference type="InterPro" id="IPR018752">
    <property type="entry name" value="DabA"/>
</dbReference>
<feature type="binding site" evidence="6">
    <location>
        <position position="519"/>
    </location>
    <ligand>
        <name>Zn(2+)</name>
        <dbReference type="ChEBI" id="CHEBI:29105"/>
    </ligand>
</feature>
<gene>
    <name evidence="6" type="primary">dabA</name>
    <name evidence="7" type="ORF">V5E97_12915</name>
</gene>
<dbReference type="HAMAP" id="MF_01871">
    <property type="entry name" value="DabA"/>
    <property type="match status" value="1"/>
</dbReference>
<keyword evidence="3 6" id="KW-0479">Metal-binding</keyword>
<feature type="binding site" evidence="6">
    <location>
        <position position="720"/>
    </location>
    <ligand>
        <name>Zn(2+)</name>
        <dbReference type="ChEBI" id="CHEBI:29105"/>
    </ligand>
</feature>
<sequence>MHASIAHGETSQDYRDRSPRLNHLGEVIEHASHLLPAQGPITVFIHHNTLHAFEDLSFHEAVKKAAHVFGCHPYLSKERYRHELSRGRIRFSDLREVLERDLGDRAETPIPCFGTLLDLHLAMLQYPLRTGPTEELVWYVAEANALRRVRREASSAVRDRLIAETRRWVVRDLRTGSDPSRGGSAIGSPHGRVSPSLKELLDRFGESTIENWSDDDWEGFTLQALWRVCCDGVRNLPPFTPPPIPSVRHRDLLLEASGADADSLVHEILIRYCAAFLDQGLAHWQLPMRADGFYRAFCLLYRQPKGPPDRWLRGLAQELGRLVDQGVGPLESIQESLDILGVTDEEWDPFLSETLLALRGWGGMILQLEQRGDRAVHPIPAGSLIEFLAVRLILDRYALAYIAKDALDFSGPLSALREAARSRLKVHWPPSVEQRAFLVFQLAQVIGLSPDVFSRMNEAEWAILLEEIEAFSSVERRRIFHLAYEQRFRTQTLDAVTVHAGQSFGRPASPAFQVVCCLDEREESFRRHLEELAPSVETFGAAGFYGMAMYYRGAADAHFVPLCPVVIRPQHWVTEAVGDKLGKSHRRRALTRRALGTASHQFHVGSRSFALGALLSGAVGVLATFPLVARILFPRLTARIRHLFGRIVRTPPITRLQLERVEPEAGSENGQVGYTLEEMIIAGEKQLQDMGLTSGFARLVILLGHGSDSLNNPHNSAYNCGACGGAAGGPNARALAQILNDPRVREGMAIRGLALPDETVVVGGYHNTCNESVIYFDVDLLPDSHKQEFESVRKIIEDTCNRNAHERCRRFMSAPLSLSFTAAREHVEERSEDLAQTRPELGHATNAITIVGRREWSRGLFLDRRAFLTSYDPTEDDAECTILTRVLQAVFPVCGGINLEYYFSHVDNNGYGAGSKLPHNLAALLGVMDGAASDLRTGLPWQMVEVHEPVRSLFIIETRPESMLRIIERNESIGRLCRNGWIQLTVIDPDSRQVHVFENGAFHLYKPQSLALPTAPSSVDWYRGWRDHLEFAAIQPSA</sequence>
<dbReference type="GO" id="GO:0005886">
    <property type="term" value="C:plasma membrane"/>
    <property type="evidence" value="ECO:0007669"/>
    <property type="project" value="UniProtKB-SubCell"/>
</dbReference>
<evidence type="ECO:0000313" key="7">
    <source>
        <dbReference type="EMBL" id="XBH08321.1"/>
    </source>
</evidence>
<dbReference type="RefSeq" id="WP_406701153.1">
    <property type="nucleotide sequence ID" value="NZ_CP155447.1"/>
</dbReference>
<evidence type="ECO:0000256" key="2">
    <source>
        <dbReference type="ARBA" id="ARBA00022475"/>
    </source>
</evidence>
<feature type="binding site" evidence="6">
    <location>
        <position position="705"/>
    </location>
    <ligand>
        <name>Zn(2+)</name>
        <dbReference type="ChEBI" id="CHEBI:29105"/>
    </ligand>
</feature>
<keyword evidence="5 6" id="KW-0472">Membrane</keyword>
<reference evidence="7" key="1">
    <citation type="submission" date="2024-05" db="EMBL/GenBank/DDBJ databases">
        <title>Planctomycetes of the genus Singulisphaera possess chitinolytic capabilities.</title>
        <authorList>
            <person name="Ivanova A."/>
        </authorList>
    </citation>
    <scope>NUCLEOTIDE SEQUENCE</scope>
    <source>
        <strain evidence="7">Ch08T</strain>
    </source>
</reference>
<dbReference type="EMBL" id="CP155447">
    <property type="protein sequence ID" value="XBH08321.1"/>
    <property type="molecule type" value="Genomic_DNA"/>
</dbReference>
<comment type="function">
    <text evidence="6">Part of an energy-coupled inorganic carbon pump.</text>
</comment>
<protein>
    <recommendedName>
        <fullName evidence="6">Probable inorganic carbon transporter subunit DabA</fullName>
    </recommendedName>
</protein>
<dbReference type="AlphaFoldDB" id="A0AAU7CT78"/>
<keyword evidence="1 6" id="KW-0813">Transport</keyword>
<evidence type="ECO:0000256" key="1">
    <source>
        <dbReference type="ARBA" id="ARBA00022448"/>
    </source>
</evidence>
<evidence type="ECO:0000256" key="5">
    <source>
        <dbReference type="ARBA" id="ARBA00023136"/>
    </source>
</evidence>
<comment type="cofactor">
    <cofactor evidence="6">
        <name>Zn(2+)</name>
        <dbReference type="ChEBI" id="CHEBI:29105"/>
    </cofactor>
</comment>
<accession>A0AAU7CT78</accession>
<evidence type="ECO:0000256" key="4">
    <source>
        <dbReference type="ARBA" id="ARBA00022833"/>
    </source>
</evidence>
<dbReference type="GO" id="GO:0008270">
    <property type="term" value="F:zinc ion binding"/>
    <property type="evidence" value="ECO:0007669"/>
    <property type="project" value="UniProtKB-UniRule"/>
</dbReference>
<dbReference type="Pfam" id="PF10070">
    <property type="entry name" value="DabA"/>
    <property type="match status" value="1"/>
</dbReference>
<proteinExistence type="inferred from homology"/>
<evidence type="ECO:0000256" key="6">
    <source>
        <dbReference type="HAMAP-Rule" id="MF_01871"/>
    </source>
</evidence>
<evidence type="ECO:0000256" key="3">
    <source>
        <dbReference type="ARBA" id="ARBA00022723"/>
    </source>
</evidence>
<dbReference type="PANTHER" id="PTHR38344">
    <property type="entry name" value="UPF0753 PROTEIN AQ_863"/>
    <property type="match status" value="1"/>
</dbReference>
<name>A0AAU7CT78_9BACT</name>
<dbReference type="PANTHER" id="PTHR38344:SF1">
    <property type="entry name" value="INORGANIC CARBON TRANSPORTER SUBUNIT DABA-RELATED"/>
    <property type="match status" value="1"/>
</dbReference>
<organism evidence="7">
    <name type="scientific">Singulisphaera sp. Ch08</name>
    <dbReference type="NCBI Taxonomy" id="3120278"/>
    <lineage>
        <taxon>Bacteria</taxon>
        <taxon>Pseudomonadati</taxon>
        <taxon>Planctomycetota</taxon>
        <taxon>Planctomycetia</taxon>
        <taxon>Isosphaerales</taxon>
        <taxon>Isosphaeraceae</taxon>
        <taxon>Singulisphaera</taxon>
    </lineage>
</organism>
<keyword evidence="4 6" id="KW-0862">Zinc</keyword>
<comment type="subcellular location">
    <subcellularLocation>
        <location evidence="6">Cell membrane</location>
        <topology evidence="6">Peripheral membrane protein</topology>
    </subcellularLocation>
</comment>